<dbReference type="SMART" id="SM00028">
    <property type="entry name" value="TPR"/>
    <property type="match status" value="5"/>
</dbReference>
<comment type="caution">
    <text evidence="2">The sequence shown here is derived from an EMBL/GenBank/DDBJ whole genome shotgun (WGS) entry which is preliminary data.</text>
</comment>
<dbReference type="Gene3D" id="3.40.50.2000">
    <property type="entry name" value="Glycogen Phosphorylase B"/>
    <property type="match status" value="1"/>
</dbReference>
<dbReference type="PANTHER" id="PTHR44809:SF1">
    <property type="entry name" value="PROTEIN O-MANNOSYL-TRANSFERASE TMTC1"/>
    <property type="match status" value="1"/>
</dbReference>
<dbReference type="Pfam" id="PF13432">
    <property type="entry name" value="TPR_16"/>
    <property type="match status" value="2"/>
</dbReference>
<dbReference type="EMBL" id="QJKC01000013">
    <property type="protein sequence ID" value="PXX44348.1"/>
    <property type="molecule type" value="Genomic_DNA"/>
</dbReference>
<keyword evidence="1" id="KW-0802">TPR repeat</keyword>
<sequence length="479" mass="53437">MRETAFERGNRLAAADQQEQAIAAFSECLRHNAQDWQALFNRGTAQMRLKHYPLALEDYLAAAALKPTSTNIKCNLAVLLKELGELTLAENLLLEVLQAEPEHVDAWSNLGVVLQYALRYDDAVICHQNALQLAGASAGRLNNLGNALTCALRLDEAVSAYRQGMALAGADAFLAFNLSVALLLQGRYREAWPLYEQRWDSIIQPRYRDRAWQGQDLGQQSLLIWAEQGLGDTLQMVRFLPELQRRHPSARLMLACQNACLRLFAQLPNIELLPLEDAPPAHDWQLPLMSLPLRLGIEPDNLSGQPYLHADLQLAHTYAARLPPCSVNRPRIGIVWETGSWGVGIVDHSRQNKSVPLEQFLPLLDSIDADFISLQLGEQAPELQGRVHQLPISDFADTAAIISQLDLVISVDTSVVHLAGALGKPVWVLMRAESAPFFMAQGDTSPWYASMRIWRQATPGDWPPLIARVAKTLRQWPRD</sequence>
<dbReference type="SUPFAM" id="SSF48452">
    <property type="entry name" value="TPR-like"/>
    <property type="match status" value="1"/>
</dbReference>
<dbReference type="Gene3D" id="1.25.40.10">
    <property type="entry name" value="Tetratricopeptide repeat domain"/>
    <property type="match status" value="3"/>
</dbReference>
<evidence type="ECO:0000313" key="2">
    <source>
        <dbReference type="EMBL" id="PXX44348.1"/>
    </source>
</evidence>
<organism evidence="2 3">
    <name type="scientific">Aquitalea magnusonii</name>
    <dbReference type="NCBI Taxonomy" id="332411"/>
    <lineage>
        <taxon>Bacteria</taxon>
        <taxon>Pseudomonadati</taxon>
        <taxon>Pseudomonadota</taxon>
        <taxon>Betaproteobacteria</taxon>
        <taxon>Neisseriales</taxon>
        <taxon>Chromobacteriaceae</taxon>
        <taxon>Aquitalea</taxon>
    </lineage>
</organism>
<dbReference type="Pfam" id="PF01075">
    <property type="entry name" value="Glyco_transf_9"/>
    <property type="match status" value="1"/>
</dbReference>
<dbReference type="SUPFAM" id="SSF53756">
    <property type="entry name" value="UDP-Glycosyltransferase/glycogen phosphorylase"/>
    <property type="match status" value="1"/>
</dbReference>
<evidence type="ECO:0000313" key="3">
    <source>
        <dbReference type="Proteomes" id="UP000248395"/>
    </source>
</evidence>
<dbReference type="PANTHER" id="PTHR44809">
    <property type="match status" value="1"/>
</dbReference>
<feature type="repeat" description="TPR" evidence="1">
    <location>
        <begin position="36"/>
        <end position="69"/>
    </location>
</feature>
<dbReference type="OrthoDB" id="9814129at2"/>
<dbReference type="InterPro" id="IPR011990">
    <property type="entry name" value="TPR-like_helical_dom_sf"/>
</dbReference>
<name>A0A318JC60_9NEIS</name>
<dbReference type="RefSeq" id="WP_059285274.1">
    <property type="nucleotide sequence ID" value="NZ_LNQU01000020.1"/>
</dbReference>
<dbReference type="InterPro" id="IPR052943">
    <property type="entry name" value="TMTC_O-mannosyl-trnsfr"/>
</dbReference>
<reference evidence="2 3" key="1">
    <citation type="submission" date="2018-05" db="EMBL/GenBank/DDBJ databases">
        <title>Genomic Encyclopedia of Type Strains, Phase IV (KMG-IV): sequencing the most valuable type-strain genomes for metagenomic binning, comparative biology and taxonomic classification.</title>
        <authorList>
            <person name="Goeker M."/>
        </authorList>
    </citation>
    <scope>NUCLEOTIDE SEQUENCE [LARGE SCALE GENOMIC DNA]</scope>
    <source>
        <strain evidence="2 3">DSM 25134</strain>
    </source>
</reference>
<dbReference type="InterPro" id="IPR002201">
    <property type="entry name" value="Glyco_trans_9"/>
</dbReference>
<accession>A0A318JC60</accession>
<dbReference type="PROSITE" id="PS50005">
    <property type="entry name" value="TPR"/>
    <property type="match status" value="1"/>
</dbReference>
<keyword evidence="3" id="KW-1185">Reference proteome</keyword>
<protein>
    <submittedName>
        <fullName evidence="2">Tetratricopeptide (TPR) repeat protein</fullName>
    </submittedName>
</protein>
<evidence type="ECO:0000256" key="1">
    <source>
        <dbReference type="PROSITE-ProRule" id="PRU00339"/>
    </source>
</evidence>
<dbReference type="AlphaFoldDB" id="A0A318JC60"/>
<dbReference type="GO" id="GO:0016757">
    <property type="term" value="F:glycosyltransferase activity"/>
    <property type="evidence" value="ECO:0007669"/>
    <property type="project" value="InterPro"/>
</dbReference>
<gene>
    <name evidence="2" type="ORF">DFR38_11330</name>
</gene>
<dbReference type="Proteomes" id="UP000248395">
    <property type="component" value="Unassembled WGS sequence"/>
</dbReference>
<dbReference type="InterPro" id="IPR019734">
    <property type="entry name" value="TPR_rpt"/>
</dbReference>
<proteinExistence type="predicted"/>